<dbReference type="Proteomes" id="UP001148313">
    <property type="component" value="Unassembled WGS sequence"/>
</dbReference>
<dbReference type="Pfam" id="PF04432">
    <property type="entry name" value="FrhB_FdhB_C"/>
    <property type="match status" value="1"/>
</dbReference>
<protein>
    <submittedName>
        <fullName evidence="3">Coenzyme F420 hydrogenase/dehydrogenase, beta subunit C-terminal domain</fullName>
    </submittedName>
</protein>
<dbReference type="RefSeq" id="WP_271088457.1">
    <property type="nucleotide sequence ID" value="NZ_JAPJZH010000003.1"/>
</dbReference>
<feature type="compositionally biased region" description="Basic and acidic residues" evidence="1">
    <location>
        <begin position="394"/>
        <end position="411"/>
    </location>
</feature>
<comment type="caution">
    <text evidence="3">The sequence shown here is derived from an EMBL/GenBank/DDBJ whole genome shotgun (WGS) entry which is preliminary data.</text>
</comment>
<evidence type="ECO:0000259" key="2">
    <source>
        <dbReference type="PROSITE" id="PS51379"/>
    </source>
</evidence>
<reference evidence="3" key="1">
    <citation type="submission" date="2022-11" db="EMBL/GenBank/DDBJ databases">
        <title>Hoeflea poritis sp. nov., isolated from scleractinian coral Porites lutea.</title>
        <authorList>
            <person name="Zhang G."/>
            <person name="Wei Q."/>
            <person name="Cai L."/>
        </authorList>
    </citation>
    <scope>NUCLEOTIDE SEQUENCE</scope>
    <source>
        <strain evidence="3">E7-10</strain>
    </source>
</reference>
<dbReference type="InterPro" id="IPR007525">
    <property type="entry name" value="FrhB_FdhB_C"/>
</dbReference>
<dbReference type="InterPro" id="IPR017896">
    <property type="entry name" value="4Fe4S_Fe-S-bd"/>
</dbReference>
<evidence type="ECO:0000256" key="1">
    <source>
        <dbReference type="SAM" id="MobiDB-lite"/>
    </source>
</evidence>
<feature type="region of interest" description="Disordered" evidence="1">
    <location>
        <begin position="393"/>
        <end position="420"/>
    </location>
</feature>
<proteinExistence type="predicted"/>
<evidence type="ECO:0000313" key="3">
    <source>
        <dbReference type="EMBL" id="MDA4844908.1"/>
    </source>
</evidence>
<accession>A0ABT4VJL8</accession>
<organism evidence="3 4">
    <name type="scientific">Hoeflea poritis</name>
    <dbReference type="NCBI Taxonomy" id="2993659"/>
    <lineage>
        <taxon>Bacteria</taxon>
        <taxon>Pseudomonadati</taxon>
        <taxon>Pseudomonadota</taxon>
        <taxon>Alphaproteobacteria</taxon>
        <taxon>Hyphomicrobiales</taxon>
        <taxon>Rhizobiaceae</taxon>
        <taxon>Hoeflea</taxon>
    </lineage>
</organism>
<dbReference type="PROSITE" id="PS51379">
    <property type="entry name" value="4FE4S_FER_2"/>
    <property type="match status" value="1"/>
</dbReference>
<keyword evidence="4" id="KW-1185">Reference proteome</keyword>
<dbReference type="PANTHER" id="PTHR31332">
    <property type="entry name" value="7-HYDROXYMETHYL CHLOROPHYLL A REDUCTASE, CHLOROPLASTIC"/>
    <property type="match status" value="1"/>
</dbReference>
<dbReference type="PANTHER" id="PTHR31332:SF0">
    <property type="entry name" value="7-HYDROXYMETHYL CHLOROPHYLL A REDUCTASE, CHLOROPLASTIC"/>
    <property type="match status" value="1"/>
</dbReference>
<gene>
    <name evidence="3" type="ORF">OOZ53_06075</name>
</gene>
<dbReference type="InterPro" id="IPR045220">
    <property type="entry name" value="FRHB/FDHB/HCAR-like"/>
</dbReference>
<dbReference type="EMBL" id="JAPJZH010000003">
    <property type="protein sequence ID" value="MDA4844908.1"/>
    <property type="molecule type" value="Genomic_DNA"/>
</dbReference>
<feature type="domain" description="4Fe-4S ferredoxin-type" evidence="2">
    <location>
        <begin position="7"/>
        <end position="36"/>
    </location>
</feature>
<name>A0ABT4VJL8_9HYPH</name>
<sequence length="420" mass="45327">MTPEDRFYRIVESGLCIGCGLCQSVAGKGAVRMDKAENGELRPHVHGTLTDDAVDAVYRTCPGTRAEGLPESVAKQAPHSDTVWGPYHAMALAWAAEPQTRHEGSAGGVLTALGRYLLSSDRVSFILHVKASATEPSFGERTLSFSEAQVLEGAGSRYGPTAPLVDFEDALAHGEPFALIAKPCDLNAVRNLAHHDPRVNALVRYWLSPVCGGYMPTEAMHRFMGEHGIERSNVAALRYRGFGCPGPTTFSMQSGEERSFHYLDFWGEDESAWSLPFRCKICPDGIGDGADIAAADIWPNATPDRLGSQTDPGFNSIIVRTAAGIELVDAAVDAGFLAMGEQVGPDFMNDTQPHQKKKKLAAGTRLEAIAQSGRPRLETVGLRLEELAALNGDKNNRLEREGTARRLREGQGMEQRPGGG</sequence>
<evidence type="ECO:0000313" key="4">
    <source>
        <dbReference type="Proteomes" id="UP001148313"/>
    </source>
</evidence>
<dbReference type="InterPro" id="IPR007516">
    <property type="entry name" value="Co_F420_Hydgase/DH_bsu_N"/>
</dbReference>
<dbReference type="Pfam" id="PF04422">
    <property type="entry name" value="FrhB_FdhB_N"/>
    <property type="match status" value="1"/>
</dbReference>